<protein>
    <submittedName>
        <fullName evidence="1">Uncharacterized protein</fullName>
    </submittedName>
</protein>
<sequence>MAIDSLELVKIFNDRLELLKMTNDHLGWIKIINNFDEWVKRNLGVNCIKPFADDIGQVEADSPPPDTPRFGIVCQLSFTPAGKVVYQRSHLIKFQPCLL</sequence>
<name>A0AAV4VSA1_CAEEX</name>
<organism evidence="1 2">
    <name type="scientific">Caerostris extrusa</name>
    <name type="common">Bark spider</name>
    <name type="synonym">Caerostris bankana</name>
    <dbReference type="NCBI Taxonomy" id="172846"/>
    <lineage>
        <taxon>Eukaryota</taxon>
        <taxon>Metazoa</taxon>
        <taxon>Ecdysozoa</taxon>
        <taxon>Arthropoda</taxon>
        <taxon>Chelicerata</taxon>
        <taxon>Arachnida</taxon>
        <taxon>Araneae</taxon>
        <taxon>Araneomorphae</taxon>
        <taxon>Entelegynae</taxon>
        <taxon>Araneoidea</taxon>
        <taxon>Araneidae</taxon>
        <taxon>Caerostris</taxon>
    </lineage>
</organism>
<evidence type="ECO:0000313" key="1">
    <source>
        <dbReference type="EMBL" id="GIY73152.1"/>
    </source>
</evidence>
<keyword evidence="2" id="KW-1185">Reference proteome</keyword>
<dbReference type="AlphaFoldDB" id="A0AAV4VSA1"/>
<gene>
    <name evidence="1" type="ORF">CEXT_187341</name>
</gene>
<evidence type="ECO:0000313" key="2">
    <source>
        <dbReference type="Proteomes" id="UP001054945"/>
    </source>
</evidence>
<dbReference type="EMBL" id="BPLR01015038">
    <property type="protein sequence ID" value="GIY73152.1"/>
    <property type="molecule type" value="Genomic_DNA"/>
</dbReference>
<proteinExistence type="predicted"/>
<dbReference type="Proteomes" id="UP001054945">
    <property type="component" value="Unassembled WGS sequence"/>
</dbReference>
<reference evidence="1 2" key="1">
    <citation type="submission" date="2021-06" db="EMBL/GenBank/DDBJ databases">
        <title>Caerostris extrusa draft genome.</title>
        <authorList>
            <person name="Kono N."/>
            <person name="Arakawa K."/>
        </authorList>
    </citation>
    <scope>NUCLEOTIDE SEQUENCE [LARGE SCALE GENOMIC DNA]</scope>
</reference>
<accession>A0AAV4VSA1</accession>
<comment type="caution">
    <text evidence="1">The sequence shown here is derived from an EMBL/GenBank/DDBJ whole genome shotgun (WGS) entry which is preliminary data.</text>
</comment>